<dbReference type="RefSeq" id="WP_252955978.1">
    <property type="nucleotide sequence ID" value="NZ_JAFIRR010000188.1"/>
</dbReference>
<keyword evidence="1 2" id="KW-0732">Signal</keyword>
<comment type="caution">
    <text evidence="3">The sequence shown here is derived from an EMBL/GenBank/DDBJ whole genome shotgun (WGS) entry which is preliminary data.</text>
</comment>
<evidence type="ECO:0000256" key="1">
    <source>
        <dbReference type="ARBA" id="ARBA00022729"/>
    </source>
</evidence>
<keyword evidence="3" id="KW-0449">Lipoprotein</keyword>
<dbReference type="Proteomes" id="UP001523392">
    <property type="component" value="Unassembled WGS sequence"/>
</dbReference>
<dbReference type="CDD" id="cd16325">
    <property type="entry name" value="LolA"/>
    <property type="match status" value="1"/>
</dbReference>
<dbReference type="PANTHER" id="PTHR35869">
    <property type="entry name" value="OUTER-MEMBRANE LIPOPROTEIN CARRIER PROTEIN"/>
    <property type="match status" value="1"/>
</dbReference>
<name>A0ABT1DBP6_9PROT</name>
<evidence type="ECO:0000313" key="4">
    <source>
        <dbReference type="Proteomes" id="UP001523392"/>
    </source>
</evidence>
<reference evidence="3 4" key="1">
    <citation type="submission" date="2021-12" db="EMBL/GenBank/DDBJ databases">
        <title>Siccirubricoccus leaddurans sp. nov., a high concentration Zn2+ tolerance bacterium.</title>
        <authorList>
            <person name="Cao Y."/>
        </authorList>
    </citation>
    <scope>NUCLEOTIDE SEQUENCE [LARGE SCALE GENOMIC DNA]</scope>
    <source>
        <strain evidence="3 4">KC 17139</strain>
    </source>
</reference>
<keyword evidence="4" id="KW-1185">Reference proteome</keyword>
<dbReference type="InterPro" id="IPR004564">
    <property type="entry name" value="OM_lipoprot_carrier_LolA-like"/>
</dbReference>
<evidence type="ECO:0000256" key="2">
    <source>
        <dbReference type="SAM" id="SignalP"/>
    </source>
</evidence>
<dbReference type="EMBL" id="JAFIRR010000188">
    <property type="protein sequence ID" value="MCO6419362.1"/>
    <property type="molecule type" value="Genomic_DNA"/>
</dbReference>
<dbReference type="PANTHER" id="PTHR35869:SF1">
    <property type="entry name" value="OUTER-MEMBRANE LIPOPROTEIN CARRIER PROTEIN"/>
    <property type="match status" value="1"/>
</dbReference>
<dbReference type="SUPFAM" id="SSF89392">
    <property type="entry name" value="Prokaryotic lipoproteins and lipoprotein localization factors"/>
    <property type="match status" value="1"/>
</dbReference>
<accession>A0ABT1DBP6</accession>
<organism evidence="3 4">
    <name type="scientific">Siccirubricoccus soli</name>
    <dbReference type="NCBI Taxonomy" id="2899147"/>
    <lineage>
        <taxon>Bacteria</taxon>
        <taxon>Pseudomonadati</taxon>
        <taxon>Pseudomonadota</taxon>
        <taxon>Alphaproteobacteria</taxon>
        <taxon>Acetobacterales</taxon>
        <taxon>Roseomonadaceae</taxon>
        <taxon>Siccirubricoccus</taxon>
    </lineage>
</organism>
<proteinExistence type="predicted"/>
<dbReference type="InterPro" id="IPR029046">
    <property type="entry name" value="LolA/LolB/LppX"/>
</dbReference>
<evidence type="ECO:0000313" key="3">
    <source>
        <dbReference type="EMBL" id="MCO6419362.1"/>
    </source>
</evidence>
<dbReference type="Pfam" id="PF03548">
    <property type="entry name" value="LolA"/>
    <property type="match status" value="1"/>
</dbReference>
<dbReference type="Gene3D" id="2.50.20.10">
    <property type="entry name" value="Lipoprotein localisation LolA/LolB/LppX"/>
    <property type="match status" value="1"/>
</dbReference>
<feature type="signal peptide" evidence="2">
    <location>
        <begin position="1"/>
        <end position="20"/>
    </location>
</feature>
<feature type="chain" id="PRO_5046191446" evidence="2">
    <location>
        <begin position="21"/>
        <end position="208"/>
    </location>
</feature>
<gene>
    <name evidence="3" type="ORF">JYK14_24835</name>
</gene>
<sequence>MQRRALFALPFLLPPLTALAQQASLSDRDRADLARAEAWMNALQSLKARFLQIGQNGGSAEGTGWIVRPGRMRFEYDPPEPLLLIASHGQFFYFDKQLRQATTVPLAATPLGILLSDNLRFSGDITVTRVERASGLLGITLFRTGRAAEGRLTLIFSDQPMELKQWAVVDAQGQETRVSLYQPEYGGRFPSSLFEFNDPRFREQLGIP</sequence>
<protein>
    <submittedName>
        <fullName evidence="3">Outer membrane lipoprotein carrier protein LolA</fullName>
    </submittedName>
</protein>